<organism evidence="2 3">
    <name type="scientific">Paramarasmius palmivorus</name>
    <dbReference type="NCBI Taxonomy" id="297713"/>
    <lineage>
        <taxon>Eukaryota</taxon>
        <taxon>Fungi</taxon>
        <taxon>Dikarya</taxon>
        <taxon>Basidiomycota</taxon>
        <taxon>Agaricomycotina</taxon>
        <taxon>Agaricomycetes</taxon>
        <taxon>Agaricomycetidae</taxon>
        <taxon>Agaricales</taxon>
        <taxon>Marasmiineae</taxon>
        <taxon>Marasmiaceae</taxon>
        <taxon>Paramarasmius</taxon>
    </lineage>
</organism>
<dbReference type="EMBL" id="JAYKXP010000049">
    <property type="protein sequence ID" value="KAK7036681.1"/>
    <property type="molecule type" value="Genomic_DNA"/>
</dbReference>
<proteinExistence type="predicted"/>
<dbReference type="AlphaFoldDB" id="A0AAW0CCP8"/>
<sequence length="456" mass="51044">MDIMDPPPSYQVEHHDSIPAPEYSDIPRASDITLPSDPHEFISSPHCKSFNWKYKSSHMTIDFGPRIWGLHTPAYGLGGVIQFSVEVNGVECRADQITATLEGMLFSPTTKTVTFLHQEIPQEELSLHRRNSFPQREVKDFSVQIPSAVELNGSSTPTPPSFLRYYYGVSCEIKYQVKIRIALPHRPWSGDETKIIPIAYLPKSRPLQPPVTKIPRPLQEADGNILCPEFDSSDHTTTVKLSPSFARSDACCAEFNDAVFFSLPSPATFTSGQKIPYLFSLVFPSHPHLSALYAHFAIKVTLVKQLILHPHQKKKHHTHHSFSKAISRSRSPSPESHPPQPVKLENKVACGRPKYQSEYKEGVYILRGWVDAGEVGKESSWKLGGVASQQYVLRVSIHPPDHLLDNLPTFEHECAVEIMTDECDSLQRELHSMGGIPTPALGLARGLISESEVDYL</sequence>
<evidence type="ECO:0000313" key="3">
    <source>
        <dbReference type="Proteomes" id="UP001383192"/>
    </source>
</evidence>
<keyword evidence="3" id="KW-1185">Reference proteome</keyword>
<reference evidence="2 3" key="1">
    <citation type="submission" date="2024-01" db="EMBL/GenBank/DDBJ databases">
        <title>A draft genome for a cacao thread blight-causing isolate of Paramarasmius palmivorus.</title>
        <authorList>
            <person name="Baruah I.K."/>
            <person name="Bukari Y."/>
            <person name="Amoako-Attah I."/>
            <person name="Meinhardt L.W."/>
            <person name="Bailey B.A."/>
            <person name="Cohen S.P."/>
        </authorList>
    </citation>
    <scope>NUCLEOTIDE SEQUENCE [LARGE SCALE GENOMIC DNA]</scope>
    <source>
        <strain evidence="2 3">GH-12</strain>
    </source>
</reference>
<accession>A0AAW0CCP8</accession>
<feature type="compositionally biased region" description="Basic residues" evidence="1">
    <location>
        <begin position="312"/>
        <end position="322"/>
    </location>
</feature>
<protein>
    <recommendedName>
        <fullName evidence="4">Arrestin-like N-terminal domain-containing protein</fullName>
    </recommendedName>
</protein>
<feature type="region of interest" description="Disordered" evidence="1">
    <location>
        <begin position="312"/>
        <end position="344"/>
    </location>
</feature>
<evidence type="ECO:0000313" key="2">
    <source>
        <dbReference type="EMBL" id="KAK7036681.1"/>
    </source>
</evidence>
<evidence type="ECO:0000256" key="1">
    <source>
        <dbReference type="SAM" id="MobiDB-lite"/>
    </source>
</evidence>
<gene>
    <name evidence="2" type="ORF">VNI00_011346</name>
</gene>
<evidence type="ECO:0008006" key="4">
    <source>
        <dbReference type="Google" id="ProtNLM"/>
    </source>
</evidence>
<name>A0AAW0CCP8_9AGAR</name>
<feature type="region of interest" description="Disordered" evidence="1">
    <location>
        <begin position="1"/>
        <end position="37"/>
    </location>
</feature>
<comment type="caution">
    <text evidence="2">The sequence shown here is derived from an EMBL/GenBank/DDBJ whole genome shotgun (WGS) entry which is preliminary data.</text>
</comment>
<dbReference type="Proteomes" id="UP001383192">
    <property type="component" value="Unassembled WGS sequence"/>
</dbReference>